<name>A0A1R3GIZ7_COCAP</name>
<dbReference type="AlphaFoldDB" id="A0A1R3GIZ7"/>
<keyword evidence="2" id="KW-1185">Reference proteome</keyword>
<sequence>MAKSAMPPCTCTAPPSMGWGGDKAKHDMCGVEAEDLPSLLLII</sequence>
<dbReference type="Gramene" id="OMO58074">
    <property type="protein sequence ID" value="OMO58074"/>
    <property type="gene ID" value="CCACVL1_25595"/>
</dbReference>
<reference evidence="1 2" key="1">
    <citation type="submission" date="2013-09" db="EMBL/GenBank/DDBJ databases">
        <title>Corchorus capsularis genome sequencing.</title>
        <authorList>
            <person name="Alam M."/>
            <person name="Haque M.S."/>
            <person name="Islam M.S."/>
            <person name="Emdad E.M."/>
            <person name="Islam M.M."/>
            <person name="Ahmed B."/>
            <person name="Halim A."/>
            <person name="Hossen Q.M.M."/>
            <person name="Hossain M.Z."/>
            <person name="Ahmed R."/>
            <person name="Khan M.M."/>
            <person name="Islam R."/>
            <person name="Rashid M.M."/>
            <person name="Khan S.A."/>
            <person name="Rahman M.S."/>
            <person name="Alam M."/>
        </authorList>
    </citation>
    <scope>NUCLEOTIDE SEQUENCE [LARGE SCALE GENOMIC DNA]</scope>
    <source>
        <strain evidence="2">cv. CVL-1</strain>
        <tissue evidence="1">Whole seedling</tissue>
    </source>
</reference>
<dbReference type="EMBL" id="AWWV01014256">
    <property type="protein sequence ID" value="OMO58074.1"/>
    <property type="molecule type" value="Genomic_DNA"/>
</dbReference>
<evidence type="ECO:0000313" key="2">
    <source>
        <dbReference type="Proteomes" id="UP000188268"/>
    </source>
</evidence>
<accession>A0A1R3GIZ7</accession>
<evidence type="ECO:0000313" key="1">
    <source>
        <dbReference type="EMBL" id="OMO58074.1"/>
    </source>
</evidence>
<proteinExistence type="predicted"/>
<protein>
    <submittedName>
        <fullName evidence="1">Uncharacterized protein</fullName>
    </submittedName>
</protein>
<gene>
    <name evidence="1" type="ORF">CCACVL1_25595</name>
</gene>
<comment type="caution">
    <text evidence="1">The sequence shown here is derived from an EMBL/GenBank/DDBJ whole genome shotgun (WGS) entry which is preliminary data.</text>
</comment>
<organism evidence="1 2">
    <name type="scientific">Corchorus capsularis</name>
    <name type="common">Jute</name>
    <dbReference type="NCBI Taxonomy" id="210143"/>
    <lineage>
        <taxon>Eukaryota</taxon>
        <taxon>Viridiplantae</taxon>
        <taxon>Streptophyta</taxon>
        <taxon>Embryophyta</taxon>
        <taxon>Tracheophyta</taxon>
        <taxon>Spermatophyta</taxon>
        <taxon>Magnoliopsida</taxon>
        <taxon>eudicotyledons</taxon>
        <taxon>Gunneridae</taxon>
        <taxon>Pentapetalae</taxon>
        <taxon>rosids</taxon>
        <taxon>malvids</taxon>
        <taxon>Malvales</taxon>
        <taxon>Malvaceae</taxon>
        <taxon>Grewioideae</taxon>
        <taxon>Apeibeae</taxon>
        <taxon>Corchorus</taxon>
    </lineage>
</organism>
<dbReference type="Proteomes" id="UP000188268">
    <property type="component" value="Unassembled WGS sequence"/>
</dbReference>